<evidence type="ECO:0000313" key="10">
    <source>
        <dbReference type="Proteomes" id="UP000192936"/>
    </source>
</evidence>
<comment type="similarity">
    <text evidence="7">Belongs to the binding-protein-dependent transport system permease family.</text>
</comment>
<feature type="domain" description="ABC transmembrane type-1" evidence="8">
    <location>
        <begin position="44"/>
        <end position="234"/>
    </location>
</feature>
<keyword evidence="6 7" id="KW-0472">Membrane</keyword>
<keyword evidence="3" id="KW-1003">Cell membrane</keyword>
<feature type="transmembrane region" description="Helical" evidence="7">
    <location>
        <begin position="169"/>
        <end position="191"/>
    </location>
</feature>
<dbReference type="InterPro" id="IPR035906">
    <property type="entry name" value="MetI-like_sf"/>
</dbReference>
<evidence type="ECO:0000256" key="1">
    <source>
        <dbReference type="ARBA" id="ARBA00004651"/>
    </source>
</evidence>
<evidence type="ECO:0000256" key="6">
    <source>
        <dbReference type="ARBA" id="ARBA00023136"/>
    </source>
</evidence>
<evidence type="ECO:0000256" key="3">
    <source>
        <dbReference type="ARBA" id="ARBA00022475"/>
    </source>
</evidence>
<dbReference type="SUPFAM" id="SSF161098">
    <property type="entry name" value="MetI-like"/>
    <property type="match status" value="1"/>
</dbReference>
<gene>
    <name evidence="9" type="ORF">SAMN02982917_0405</name>
</gene>
<dbReference type="STRING" id="286727.SAMN02982917_0405"/>
<dbReference type="RefSeq" id="WP_085092185.1">
    <property type="nucleotide sequence ID" value="NZ_FXAK01000010.1"/>
</dbReference>
<proteinExistence type="inferred from homology"/>
<name>A0A1X7HSG1_9PROT</name>
<keyword evidence="5 7" id="KW-1133">Transmembrane helix</keyword>
<evidence type="ECO:0000256" key="2">
    <source>
        <dbReference type="ARBA" id="ARBA00022448"/>
    </source>
</evidence>
<feature type="transmembrane region" description="Helical" evidence="7">
    <location>
        <begin position="43"/>
        <end position="71"/>
    </location>
</feature>
<feature type="transmembrane region" description="Helical" evidence="7">
    <location>
        <begin position="211"/>
        <end position="233"/>
    </location>
</feature>
<keyword evidence="4 7" id="KW-0812">Transmembrane</keyword>
<feature type="transmembrane region" description="Helical" evidence="7">
    <location>
        <begin position="83"/>
        <end position="104"/>
    </location>
</feature>
<dbReference type="PANTHER" id="PTHR30465">
    <property type="entry name" value="INNER MEMBRANE ABC TRANSPORTER"/>
    <property type="match status" value="1"/>
</dbReference>
<sequence length="254" mass="24806">MPRPVIRRLIDAVPTAILPMAAGVGLSALVAPQPDAAMALLRGLVVTLLLILPSLAVGTALGTLAGSWAAVAPRSAGGLVGRLLAGAGPLLPGFLLAAVAALAVRAGASAAPLAWTALSIPAACQAARLARPAMGRALGSGPEGGAVRMARGLGLDERTVLRHHALPQAVAPVMGGLRAAVLAAMVGAVALESLLDLPGAGVLMIDAARAGSAAGAVPALLALGGLTALLNALGLGVRDWIDPANHSSTPYEGA</sequence>
<dbReference type="Pfam" id="PF00528">
    <property type="entry name" value="BPD_transp_1"/>
    <property type="match status" value="1"/>
</dbReference>
<evidence type="ECO:0000256" key="5">
    <source>
        <dbReference type="ARBA" id="ARBA00022989"/>
    </source>
</evidence>
<dbReference type="OrthoDB" id="7305158at2"/>
<comment type="subcellular location">
    <subcellularLocation>
        <location evidence="1 7">Cell membrane</location>
        <topology evidence="1 7">Multi-pass membrane protein</topology>
    </subcellularLocation>
</comment>
<keyword evidence="2 7" id="KW-0813">Transport</keyword>
<dbReference type="Proteomes" id="UP000192936">
    <property type="component" value="Unassembled WGS sequence"/>
</dbReference>
<dbReference type="GO" id="GO:0055085">
    <property type="term" value="P:transmembrane transport"/>
    <property type="evidence" value="ECO:0007669"/>
    <property type="project" value="InterPro"/>
</dbReference>
<accession>A0A1X7HSG1</accession>
<reference evidence="9 10" key="1">
    <citation type="submission" date="2017-04" db="EMBL/GenBank/DDBJ databases">
        <authorList>
            <person name="Afonso C.L."/>
            <person name="Miller P.J."/>
            <person name="Scott M.A."/>
            <person name="Spackman E."/>
            <person name="Goraichik I."/>
            <person name="Dimitrov K.M."/>
            <person name="Suarez D.L."/>
            <person name="Swayne D.E."/>
        </authorList>
    </citation>
    <scope>NUCLEOTIDE SEQUENCE [LARGE SCALE GENOMIC DNA]</scope>
    <source>
        <strain evidence="9 10">A2P</strain>
    </source>
</reference>
<feature type="transmembrane region" description="Helical" evidence="7">
    <location>
        <begin position="12"/>
        <end position="31"/>
    </location>
</feature>
<dbReference type="PROSITE" id="PS50928">
    <property type="entry name" value="ABC_TM1"/>
    <property type="match status" value="1"/>
</dbReference>
<dbReference type="InterPro" id="IPR000515">
    <property type="entry name" value="MetI-like"/>
</dbReference>
<dbReference type="EMBL" id="FXAK01000010">
    <property type="protein sequence ID" value="SMF91881.1"/>
    <property type="molecule type" value="Genomic_DNA"/>
</dbReference>
<evidence type="ECO:0000259" key="8">
    <source>
        <dbReference type="PROSITE" id="PS50928"/>
    </source>
</evidence>
<organism evidence="9 10">
    <name type="scientific">Azospirillum oryzae</name>
    <dbReference type="NCBI Taxonomy" id="286727"/>
    <lineage>
        <taxon>Bacteria</taxon>
        <taxon>Pseudomonadati</taxon>
        <taxon>Pseudomonadota</taxon>
        <taxon>Alphaproteobacteria</taxon>
        <taxon>Rhodospirillales</taxon>
        <taxon>Azospirillaceae</taxon>
        <taxon>Azospirillum</taxon>
    </lineage>
</organism>
<evidence type="ECO:0000313" key="9">
    <source>
        <dbReference type="EMBL" id="SMF91881.1"/>
    </source>
</evidence>
<evidence type="ECO:0000256" key="7">
    <source>
        <dbReference type="RuleBase" id="RU363032"/>
    </source>
</evidence>
<evidence type="ECO:0000256" key="4">
    <source>
        <dbReference type="ARBA" id="ARBA00022692"/>
    </source>
</evidence>
<dbReference type="GO" id="GO:0005886">
    <property type="term" value="C:plasma membrane"/>
    <property type="evidence" value="ECO:0007669"/>
    <property type="project" value="UniProtKB-SubCell"/>
</dbReference>
<dbReference type="AlphaFoldDB" id="A0A1X7HSG1"/>
<dbReference type="Gene3D" id="1.10.3720.10">
    <property type="entry name" value="MetI-like"/>
    <property type="match status" value="1"/>
</dbReference>
<protein>
    <submittedName>
        <fullName evidence="9">Oligopeptide transport system permease protein</fullName>
    </submittedName>
</protein>